<sequence length="75" mass="8066">MKAGTPPLSFTDTSGPEDDRFDPDERVKISCCIRIAAGRTRRPPGAFGLESTASAPPKKPKEPIRIYEGSVCSTT</sequence>
<reference evidence="2 3" key="1">
    <citation type="journal article" date="2010" name="ISME J.">
        <title>Fine-scale evolution: genomic, phenotypic and ecological differentiation in two coexisting Salinibacter ruber strains.</title>
        <authorList>
            <person name="Pena A."/>
            <person name="Teeling H."/>
            <person name="Huerta-Cepas J."/>
            <person name="Santos F."/>
            <person name="Yarza P."/>
            <person name="Brito-Echeverria J."/>
            <person name="Lucio M."/>
            <person name="Schmitt-Kopplin P."/>
            <person name="Meseguer I."/>
            <person name="Schenowitz C."/>
            <person name="Dossat C."/>
            <person name="Barbe V."/>
            <person name="Dopazo J."/>
            <person name="Rossello-Mora R."/>
            <person name="Schuler M."/>
            <person name="Glockner F.O."/>
            <person name="Amann R."/>
            <person name="Gabaldon T."/>
            <person name="Anton J."/>
        </authorList>
    </citation>
    <scope>NUCLEOTIDE SEQUENCE [LARGE SCALE GENOMIC DNA]</scope>
    <source>
        <strain evidence="2 3">M8</strain>
    </source>
</reference>
<dbReference type="KEGG" id="srm:SRM_01117"/>
<name>D5H7N3_SALRM</name>
<dbReference type="HOGENOM" id="CLU_2668941_0_0_10"/>
<evidence type="ECO:0000256" key="1">
    <source>
        <dbReference type="SAM" id="MobiDB-lite"/>
    </source>
</evidence>
<dbReference type="Proteomes" id="UP000000933">
    <property type="component" value="Chromosome"/>
</dbReference>
<feature type="region of interest" description="Disordered" evidence="1">
    <location>
        <begin position="41"/>
        <end position="75"/>
    </location>
</feature>
<gene>
    <name evidence="2" type="ordered locus">SRM_01117</name>
</gene>
<evidence type="ECO:0000313" key="3">
    <source>
        <dbReference type="Proteomes" id="UP000000933"/>
    </source>
</evidence>
<protein>
    <submittedName>
        <fullName evidence="2">Uncharacterized protein</fullName>
    </submittedName>
</protein>
<dbReference type="AlphaFoldDB" id="D5H7N3"/>
<feature type="region of interest" description="Disordered" evidence="1">
    <location>
        <begin position="1"/>
        <end position="24"/>
    </location>
</feature>
<dbReference type="EMBL" id="FP565814">
    <property type="protein sequence ID" value="CBH24038.1"/>
    <property type="molecule type" value="Genomic_DNA"/>
</dbReference>
<reference evidence="3" key="2">
    <citation type="submission" date="2010-04" db="EMBL/GenBank/DDBJ databases">
        <title>Genome sequence of Salinibacter ruber M8.</title>
        <authorList>
            <consortium name="Genoscope"/>
        </authorList>
    </citation>
    <scope>NUCLEOTIDE SEQUENCE [LARGE SCALE GENOMIC DNA]</scope>
    <source>
        <strain evidence="3">M8</strain>
    </source>
</reference>
<accession>D5H7N3</accession>
<evidence type="ECO:0000313" key="2">
    <source>
        <dbReference type="EMBL" id="CBH24038.1"/>
    </source>
</evidence>
<proteinExistence type="predicted"/>
<organism evidence="2 3">
    <name type="scientific">Salinibacter ruber (strain M8)</name>
    <dbReference type="NCBI Taxonomy" id="761659"/>
    <lineage>
        <taxon>Bacteria</taxon>
        <taxon>Pseudomonadati</taxon>
        <taxon>Rhodothermota</taxon>
        <taxon>Rhodothermia</taxon>
        <taxon>Rhodothermales</taxon>
        <taxon>Salinibacteraceae</taxon>
        <taxon>Salinibacter</taxon>
    </lineage>
</organism>